<accession>A0ABD3QFF1</accession>
<dbReference type="AlphaFoldDB" id="A0ABD3QFF1"/>
<reference evidence="1 2" key="1">
    <citation type="submission" date="2024-10" db="EMBL/GenBank/DDBJ databases">
        <title>Updated reference genomes for cyclostephanoid diatoms.</title>
        <authorList>
            <person name="Roberts W.R."/>
            <person name="Alverson A.J."/>
        </authorList>
    </citation>
    <scope>NUCLEOTIDE SEQUENCE [LARGE SCALE GENOMIC DNA]</scope>
    <source>
        <strain evidence="1 2">AJA010-31</strain>
    </source>
</reference>
<proteinExistence type="predicted"/>
<organism evidence="1 2">
    <name type="scientific">Cyclotella atomus</name>
    <dbReference type="NCBI Taxonomy" id="382360"/>
    <lineage>
        <taxon>Eukaryota</taxon>
        <taxon>Sar</taxon>
        <taxon>Stramenopiles</taxon>
        <taxon>Ochrophyta</taxon>
        <taxon>Bacillariophyta</taxon>
        <taxon>Coscinodiscophyceae</taxon>
        <taxon>Thalassiosirophycidae</taxon>
        <taxon>Stephanodiscales</taxon>
        <taxon>Stephanodiscaceae</taxon>
        <taxon>Cyclotella</taxon>
    </lineage>
</organism>
<dbReference type="EMBL" id="JALLPJ020000227">
    <property type="protein sequence ID" value="KAL3798231.1"/>
    <property type="molecule type" value="Genomic_DNA"/>
</dbReference>
<evidence type="ECO:0000313" key="1">
    <source>
        <dbReference type="EMBL" id="KAL3798231.1"/>
    </source>
</evidence>
<name>A0ABD3QFF1_9STRA</name>
<protein>
    <submittedName>
        <fullName evidence="1">Uncharacterized protein</fullName>
    </submittedName>
</protein>
<dbReference type="Proteomes" id="UP001530400">
    <property type="component" value="Unassembled WGS sequence"/>
</dbReference>
<evidence type="ECO:0000313" key="2">
    <source>
        <dbReference type="Proteomes" id="UP001530400"/>
    </source>
</evidence>
<gene>
    <name evidence="1" type="ORF">ACHAWO_003436</name>
</gene>
<sequence length="112" mass="12823">MCDLWNTPCLFDLTAAWYTKKEMKTKQFNSNAKRSTLSILDRSPALPNAMTRRFCRVLLTARSKVINAVMNKQNWQRAAGEHNPEILVSISKKTSVFPKPWRQRIAVLNAAS</sequence>
<comment type="caution">
    <text evidence="1">The sequence shown here is derived from an EMBL/GenBank/DDBJ whole genome shotgun (WGS) entry which is preliminary data.</text>
</comment>
<keyword evidence="2" id="KW-1185">Reference proteome</keyword>